<dbReference type="AlphaFoldDB" id="A0A3S2TNY0"/>
<dbReference type="InterPro" id="IPR036663">
    <property type="entry name" value="Fumarylacetoacetase_C_sf"/>
</dbReference>
<accession>A0A3S2TNY0</accession>
<protein>
    <submittedName>
        <fullName evidence="1">Hydratase</fullName>
    </submittedName>
</protein>
<dbReference type="SUPFAM" id="SSF56529">
    <property type="entry name" value="FAH"/>
    <property type="match status" value="1"/>
</dbReference>
<dbReference type="PANTHER" id="PTHR30143">
    <property type="entry name" value="ACID HYDRATASE"/>
    <property type="match status" value="1"/>
</dbReference>
<dbReference type="GO" id="GO:0005737">
    <property type="term" value="C:cytoplasm"/>
    <property type="evidence" value="ECO:0007669"/>
    <property type="project" value="TreeGrafter"/>
</dbReference>
<dbReference type="RefSeq" id="WP_128200120.1">
    <property type="nucleotide sequence ID" value="NZ_SACT01000008.1"/>
</dbReference>
<name>A0A3S2TNY0_9BURK</name>
<reference evidence="1 2" key="1">
    <citation type="submission" date="2019-01" db="EMBL/GenBank/DDBJ databases">
        <authorList>
            <person name="Chen W.-M."/>
        </authorList>
    </citation>
    <scope>NUCLEOTIDE SEQUENCE [LARGE SCALE GENOMIC DNA]</scope>
    <source>
        <strain evidence="1 2">ICH-3</strain>
    </source>
</reference>
<comment type="caution">
    <text evidence="1">The sequence shown here is derived from an EMBL/GenBank/DDBJ whole genome shotgun (WGS) entry which is preliminary data.</text>
</comment>
<proteinExistence type="predicted"/>
<dbReference type="OrthoDB" id="8961539at2"/>
<evidence type="ECO:0000313" key="2">
    <source>
        <dbReference type="Proteomes" id="UP000288178"/>
    </source>
</evidence>
<keyword evidence="2" id="KW-1185">Reference proteome</keyword>
<dbReference type="Proteomes" id="UP000288178">
    <property type="component" value="Unassembled WGS sequence"/>
</dbReference>
<dbReference type="Gene3D" id="3.90.850.10">
    <property type="entry name" value="Fumarylacetoacetase-like, C-terminal domain"/>
    <property type="match status" value="1"/>
</dbReference>
<dbReference type="InterPro" id="IPR050772">
    <property type="entry name" value="Hydratase-Decarb/MhpD_sf"/>
</dbReference>
<organism evidence="1 2">
    <name type="scientific">Rubrivivax albus</name>
    <dbReference type="NCBI Taxonomy" id="2499835"/>
    <lineage>
        <taxon>Bacteria</taxon>
        <taxon>Pseudomonadati</taxon>
        <taxon>Pseudomonadota</taxon>
        <taxon>Betaproteobacteria</taxon>
        <taxon>Burkholderiales</taxon>
        <taxon>Sphaerotilaceae</taxon>
        <taxon>Rubrivivax</taxon>
    </lineage>
</organism>
<dbReference type="GO" id="GO:0008684">
    <property type="term" value="F:2-oxopent-4-enoate hydratase activity"/>
    <property type="evidence" value="ECO:0007669"/>
    <property type="project" value="TreeGrafter"/>
</dbReference>
<gene>
    <name evidence="1" type="ORF">ENE75_20030</name>
</gene>
<dbReference type="EMBL" id="SACT01000008">
    <property type="protein sequence ID" value="RVT49369.1"/>
    <property type="molecule type" value="Genomic_DNA"/>
</dbReference>
<evidence type="ECO:0000313" key="1">
    <source>
        <dbReference type="EMBL" id="RVT49369.1"/>
    </source>
</evidence>
<dbReference type="PANTHER" id="PTHR30143:SF0">
    <property type="entry name" value="2-KETO-4-PENTENOATE HYDRATASE"/>
    <property type="match status" value="1"/>
</dbReference>
<sequence>MTREWEDAARLLWHCRQSGTVIDGLPPTLRPADAAAGHAIQALLPAVAGTPVVGWKIAATSAAGQAHIGVDGPLAGRILGSFVEPMGAVLSLAGNRMRVVEPEFAFRMGSPLPPRSTPYVEAEVLAAVASLHPAFELPDSRFADFVHAGQAQLIADDACCGRFAFGPEAPAVWRDADLAAHAVTAVVTGTDGSTRYTRAGEGRALLGGPVTALTWLANELSRLGVGLQAGDWASCGTCMVPLQVVPGDRVVADYGQFGRIEIALADDGAERS</sequence>